<evidence type="ECO:0000313" key="2">
    <source>
        <dbReference type="Proteomes" id="UP000256869"/>
    </source>
</evidence>
<proteinExistence type="predicted"/>
<organism evidence="1 2">
    <name type="scientific">Cohnella lupini</name>
    <dbReference type="NCBI Taxonomy" id="1294267"/>
    <lineage>
        <taxon>Bacteria</taxon>
        <taxon>Bacillati</taxon>
        <taxon>Bacillota</taxon>
        <taxon>Bacilli</taxon>
        <taxon>Bacillales</taxon>
        <taxon>Paenibacillaceae</taxon>
        <taxon>Cohnella</taxon>
    </lineage>
</organism>
<gene>
    <name evidence="1" type="ORF">DFP95_13913</name>
</gene>
<evidence type="ECO:0000313" key="1">
    <source>
        <dbReference type="EMBL" id="RED51756.1"/>
    </source>
</evidence>
<reference evidence="1 2" key="1">
    <citation type="submission" date="2018-07" db="EMBL/GenBank/DDBJ databases">
        <title>Genomic Encyclopedia of Type Strains, Phase III (KMG-III): the genomes of soil and plant-associated and newly described type strains.</title>
        <authorList>
            <person name="Whitman W."/>
        </authorList>
    </citation>
    <scope>NUCLEOTIDE SEQUENCE [LARGE SCALE GENOMIC DNA]</scope>
    <source>
        <strain evidence="1 2">CECT 8236</strain>
    </source>
</reference>
<dbReference type="AlphaFoldDB" id="A0A3D9HSC4"/>
<dbReference type="EMBL" id="QRDY01000039">
    <property type="protein sequence ID" value="RED51756.1"/>
    <property type="molecule type" value="Genomic_DNA"/>
</dbReference>
<accession>A0A3D9HSC4</accession>
<sequence length="30" mass="3959">MTIYEIGTALVIRRRFFQFYFQFYFQFRIR</sequence>
<keyword evidence="2" id="KW-1185">Reference proteome</keyword>
<name>A0A3D9HSC4_9BACL</name>
<dbReference type="Proteomes" id="UP000256869">
    <property type="component" value="Unassembled WGS sequence"/>
</dbReference>
<protein>
    <submittedName>
        <fullName evidence="1">Uncharacterized protein</fullName>
    </submittedName>
</protein>
<comment type="caution">
    <text evidence="1">The sequence shown here is derived from an EMBL/GenBank/DDBJ whole genome shotgun (WGS) entry which is preliminary data.</text>
</comment>